<evidence type="ECO:0000256" key="1">
    <source>
        <dbReference type="ARBA" id="ARBA00022679"/>
    </source>
</evidence>
<dbReference type="Gene3D" id="3.40.50.300">
    <property type="entry name" value="P-loop containing nucleotide triphosphate hydrolases"/>
    <property type="match status" value="1"/>
</dbReference>
<dbReference type="GO" id="GO:0005634">
    <property type="term" value="C:nucleus"/>
    <property type="evidence" value="ECO:0007669"/>
    <property type="project" value="TreeGrafter"/>
</dbReference>
<keyword evidence="4" id="KW-0067">ATP-binding</keyword>
<dbReference type="Pfam" id="PF22486">
    <property type="entry name" value="MATH_2"/>
    <property type="match status" value="1"/>
</dbReference>
<dbReference type="Gene3D" id="1.10.510.10">
    <property type="entry name" value="Transferase(Phosphotransferase) domain 1"/>
    <property type="match status" value="2"/>
</dbReference>
<dbReference type="InterPro" id="IPR049342">
    <property type="entry name" value="TRAF1-6_MATH_dom"/>
</dbReference>
<dbReference type="EMBL" id="CAJPVJ010004542">
    <property type="protein sequence ID" value="CAG2168708.1"/>
    <property type="molecule type" value="Genomic_DNA"/>
</dbReference>
<evidence type="ECO:0000256" key="2">
    <source>
        <dbReference type="ARBA" id="ARBA00022741"/>
    </source>
</evidence>
<evidence type="ECO:0000313" key="7">
    <source>
        <dbReference type="Proteomes" id="UP000728032"/>
    </source>
</evidence>
<dbReference type="InterPro" id="IPR050339">
    <property type="entry name" value="CC_SR_Kinase"/>
</dbReference>
<dbReference type="GO" id="GO:0005737">
    <property type="term" value="C:cytoplasm"/>
    <property type="evidence" value="ECO:0007669"/>
    <property type="project" value="TreeGrafter"/>
</dbReference>
<dbReference type="PANTHER" id="PTHR11042">
    <property type="entry name" value="EUKARYOTIC TRANSLATION INITIATION FACTOR 2-ALPHA KINASE EIF2-ALPHA KINASE -RELATED"/>
    <property type="match status" value="1"/>
</dbReference>
<dbReference type="InterPro" id="IPR027417">
    <property type="entry name" value="P-loop_NTPase"/>
</dbReference>
<dbReference type="GO" id="GO:0005524">
    <property type="term" value="F:ATP binding"/>
    <property type="evidence" value="ECO:0007669"/>
    <property type="project" value="UniProtKB-KW"/>
</dbReference>
<organism evidence="6">
    <name type="scientific">Oppiella nova</name>
    <dbReference type="NCBI Taxonomy" id="334625"/>
    <lineage>
        <taxon>Eukaryota</taxon>
        <taxon>Metazoa</taxon>
        <taxon>Ecdysozoa</taxon>
        <taxon>Arthropoda</taxon>
        <taxon>Chelicerata</taxon>
        <taxon>Arachnida</taxon>
        <taxon>Acari</taxon>
        <taxon>Acariformes</taxon>
        <taxon>Sarcoptiformes</taxon>
        <taxon>Oribatida</taxon>
        <taxon>Brachypylina</taxon>
        <taxon>Oppioidea</taxon>
        <taxon>Oppiidae</taxon>
        <taxon>Oppiella</taxon>
    </lineage>
</organism>
<reference evidence="6" key="1">
    <citation type="submission" date="2020-11" db="EMBL/GenBank/DDBJ databases">
        <authorList>
            <person name="Tran Van P."/>
        </authorList>
    </citation>
    <scope>NUCLEOTIDE SEQUENCE</scope>
</reference>
<evidence type="ECO:0000256" key="3">
    <source>
        <dbReference type="ARBA" id="ARBA00022777"/>
    </source>
</evidence>
<keyword evidence="7" id="KW-1185">Reference proteome</keyword>
<dbReference type="InterPro" id="IPR011009">
    <property type="entry name" value="Kinase-like_dom_sf"/>
</dbReference>
<dbReference type="GO" id="GO:0004672">
    <property type="term" value="F:protein kinase activity"/>
    <property type="evidence" value="ECO:0007669"/>
    <property type="project" value="InterPro"/>
</dbReference>
<dbReference type="EMBL" id="OC919367">
    <property type="protein sequence ID" value="CAD7651215.1"/>
    <property type="molecule type" value="Genomic_DNA"/>
</dbReference>
<feature type="domain" description="MATH" evidence="5">
    <location>
        <begin position="412"/>
        <end position="496"/>
    </location>
</feature>
<evidence type="ECO:0000313" key="6">
    <source>
        <dbReference type="EMBL" id="CAD7651215.1"/>
    </source>
</evidence>
<evidence type="ECO:0000259" key="5">
    <source>
        <dbReference type="PROSITE" id="PS50144"/>
    </source>
</evidence>
<accession>A0A7R9QNB6</accession>
<sequence length="496" mass="57473">MEYSVIRAYMRKGDGFILVYSSANNESFDGLRCHSERNRVIKKEQAANLALELNCPFFETSAETSVYSEVFLNISEEKEWALNEAQSLLKVRSPYVVEYYTSWQTKGQVCIQMELCSHNLRDVIDDKPQLFDRTDGNGKFLRLCDFGLAKFHDRHVHYITANKHTADVGDMRYMAPEVAQGKNVICDDVLNISDIVKNDYGTIEQIQKVDHLDRTHIIEYLWKIPNFWELVETEQELVLSSRFYTREPGGYRLQMMLIPNTTYSDNQGYVGTFFRLVTGIYDSVVEWPYKLKTVISIVNHRHNSTSSSTHSSTGSSTIDYLKLSDGQPFTVVPNTDSCRLRSAFLRPSADQDFNPNPDGCGNRRHIALDVLADHPDQYFLDNSLFVKLTVHLRDYGTTYRTAELSTKYNQMVSYYEWPVRDYMQLQNQSLRDEKIAVVTSEPFYTHRNGYLMQLFLTLLPKRNAFAISLAMAQGDYDRYLQWPFPYKFEVAIVDQS</sequence>
<dbReference type="Pfam" id="PF21355">
    <property type="entry name" value="TRAF-mep_MATH"/>
    <property type="match status" value="1"/>
</dbReference>
<dbReference type="InterPro" id="IPR002083">
    <property type="entry name" value="MATH/TRAF_dom"/>
</dbReference>
<name>A0A7R9QNB6_9ACAR</name>
<dbReference type="SMART" id="SM00173">
    <property type="entry name" value="RAS"/>
    <property type="match status" value="1"/>
</dbReference>
<keyword evidence="3" id="KW-0418">Kinase</keyword>
<protein>
    <recommendedName>
        <fullName evidence="5">MATH domain-containing protein</fullName>
    </recommendedName>
</protein>
<dbReference type="InterPro" id="IPR008974">
    <property type="entry name" value="TRAF-like"/>
</dbReference>
<dbReference type="OrthoDB" id="6475149at2759"/>
<feature type="domain" description="MATH" evidence="5">
    <location>
        <begin position="217"/>
        <end position="390"/>
    </location>
</feature>
<keyword evidence="1" id="KW-0808">Transferase</keyword>
<feature type="non-terminal residue" evidence="6">
    <location>
        <position position="496"/>
    </location>
</feature>
<proteinExistence type="predicted"/>
<dbReference type="Gene3D" id="2.60.210.10">
    <property type="entry name" value="Apoptosis, Tumor Necrosis Factor Receptor Associated Protein 2, Chain A"/>
    <property type="match status" value="2"/>
</dbReference>
<evidence type="ECO:0000256" key="4">
    <source>
        <dbReference type="ARBA" id="ARBA00022840"/>
    </source>
</evidence>
<dbReference type="SUPFAM" id="SSF49599">
    <property type="entry name" value="TRAF domain-like"/>
    <property type="match status" value="2"/>
</dbReference>
<dbReference type="AlphaFoldDB" id="A0A7R9QNB6"/>
<keyword evidence="2" id="KW-0547">Nucleotide-binding</keyword>
<dbReference type="SUPFAM" id="SSF52540">
    <property type="entry name" value="P-loop containing nucleoside triphosphate hydrolases"/>
    <property type="match status" value="1"/>
</dbReference>
<gene>
    <name evidence="6" type="ORF">ONB1V03_LOCUS8195</name>
</gene>
<dbReference type="PROSITE" id="PS50144">
    <property type="entry name" value="MATH"/>
    <property type="match status" value="2"/>
</dbReference>
<dbReference type="SUPFAM" id="SSF56112">
    <property type="entry name" value="Protein kinase-like (PK-like)"/>
    <property type="match status" value="1"/>
</dbReference>
<dbReference type="SMART" id="SM00220">
    <property type="entry name" value="S_TKc"/>
    <property type="match status" value="1"/>
</dbReference>
<dbReference type="Proteomes" id="UP000728032">
    <property type="component" value="Unassembled WGS sequence"/>
</dbReference>
<dbReference type="InterPro" id="IPR000719">
    <property type="entry name" value="Prot_kinase_dom"/>
</dbReference>